<gene>
    <name evidence="1" type="ORF">J4E00_18650</name>
</gene>
<dbReference type="Gene3D" id="1.10.1200.10">
    <property type="entry name" value="ACP-like"/>
    <property type="match status" value="1"/>
</dbReference>
<dbReference type="Proteomes" id="UP000664369">
    <property type="component" value="Unassembled WGS sequence"/>
</dbReference>
<dbReference type="InterPro" id="IPR036736">
    <property type="entry name" value="ACP-like_sf"/>
</dbReference>
<evidence type="ECO:0008006" key="3">
    <source>
        <dbReference type="Google" id="ProtNLM"/>
    </source>
</evidence>
<dbReference type="SUPFAM" id="SSF47336">
    <property type="entry name" value="ACP-like"/>
    <property type="match status" value="1"/>
</dbReference>
<evidence type="ECO:0000313" key="1">
    <source>
        <dbReference type="EMBL" id="MBO2011088.1"/>
    </source>
</evidence>
<dbReference type="EMBL" id="JAGETZ010000009">
    <property type="protein sequence ID" value="MBO2011088.1"/>
    <property type="molecule type" value="Genomic_DNA"/>
</dbReference>
<organism evidence="1 2">
    <name type="scientific">Hymenobacter negativus</name>
    <dbReference type="NCBI Taxonomy" id="2795026"/>
    <lineage>
        <taxon>Bacteria</taxon>
        <taxon>Pseudomonadati</taxon>
        <taxon>Bacteroidota</taxon>
        <taxon>Cytophagia</taxon>
        <taxon>Cytophagales</taxon>
        <taxon>Hymenobacteraceae</taxon>
        <taxon>Hymenobacter</taxon>
    </lineage>
</organism>
<name>A0ABS3QJ97_9BACT</name>
<accession>A0ABS3QJ97</accession>
<sequence>MELFLFTMHQLATPSHAFWEDDRPLSRAFLLGWLHRHRQTNPDAKRAELLAEDLHLSAFERQQLITGLESCYDIRLPDAETAQLHTIGDVEAYVNHRLGRAAA</sequence>
<protein>
    <recommendedName>
        <fullName evidence="3">Acyl carrier protein</fullName>
    </recommendedName>
</protein>
<comment type="caution">
    <text evidence="1">The sequence shown here is derived from an EMBL/GenBank/DDBJ whole genome shotgun (WGS) entry which is preliminary data.</text>
</comment>
<proteinExistence type="predicted"/>
<keyword evidence="2" id="KW-1185">Reference proteome</keyword>
<evidence type="ECO:0000313" key="2">
    <source>
        <dbReference type="Proteomes" id="UP000664369"/>
    </source>
</evidence>
<reference evidence="1 2" key="1">
    <citation type="submission" date="2021-03" db="EMBL/GenBank/DDBJ databases">
        <authorList>
            <person name="Kim M.K."/>
        </authorList>
    </citation>
    <scope>NUCLEOTIDE SEQUENCE [LARGE SCALE GENOMIC DNA]</scope>
    <source>
        <strain evidence="1 2">BT442</strain>
    </source>
</reference>
<dbReference type="RefSeq" id="WP_208176778.1">
    <property type="nucleotide sequence ID" value="NZ_JAGETZ010000009.1"/>
</dbReference>